<keyword evidence="5" id="KW-1185">Reference proteome</keyword>
<evidence type="ECO:0000256" key="1">
    <source>
        <dbReference type="SAM" id="MobiDB-lite"/>
    </source>
</evidence>
<dbReference type="AlphaFoldDB" id="A0A086TDX0"/>
<name>A0A086TDX0_HAPC1</name>
<keyword evidence="2" id="KW-0732">Signal</keyword>
<dbReference type="InterPro" id="IPR001810">
    <property type="entry name" value="F-box_dom"/>
</dbReference>
<sequence>MVPPILLLPWELWLVILDHLDVFDIFELGLCSKELNERLKEYLCVNCEARQRLLLRACFNGDIVRIQEAIDYGADVSTATSYRPTFKHLLSPGNTCDRACRKIAFNMIVSTLFVTGRMGKWPAFEWLLRHDARLDQVPGRYGGQGVEFQRVFFNPWNPGPVLLFEHYKRRDQIRNYERLVDQALVLAVEFHRPNEVIECWLRLGASPERVVRLGRHNDPKKAMSLVSKDAGDTRLELFMEWGFGLGRLPPRETPWVEVPGIDLAQQELEGVELRPLVKEICAPDLTEDGDGSALEDSADPESVASAPLFHRLCTPPLTQDVEDG</sequence>
<evidence type="ECO:0000313" key="5">
    <source>
        <dbReference type="Proteomes" id="UP000029964"/>
    </source>
</evidence>
<organism evidence="4 5">
    <name type="scientific">Hapsidospora chrysogenum (strain ATCC 11550 / CBS 779.69 / DSM 880 / IAM 14645 / JCM 23072 / IMI 49137)</name>
    <name type="common">Acremonium chrysogenum</name>
    <dbReference type="NCBI Taxonomy" id="857340"/>
    <lineage>
        <taxon>Eukaryota</taxon>
        <taxon>Fungi</taxon>
        <taxon>Dikarya</taxon>
        <taxon>Ascomycota</taxon>
        <taxon>Pezizomycotina</taxon>
        <taxon>Sordariomycetes</taxon>
        <taxon>Hypocreomycetidae</taxon>
        <taxon>Hypocreales</taxon>
        <taxon>Bionectriaceae</taxon>
        <taxon>Hapsidospora</taxon>
    </lineage>
</organism>
<evidence type="ECO:0000313" key="4">
    <source>
        <dbReference type="EMBL" id="KFH47552.1"/>
    </source>
</evidence>
<dbReference type="Pfam" id="PF00646">
    <property type="entry name" value="F-box"/>
    <property type="match status" value="1"/>
</dbReference>
<comment type="caution">
    <text evidence="4">The sequence shown here is derived from an EMBL/GenBank/DDBJ whole genome shotgun (WGS) entry which is preliminary data.</text>
</comment>
<dbReference type="PROSITE" id="PS50181">
    <property type="entry name" value="FBOX"/>
    <property type="match status" value="1"/>
</dbReference>
<gene>
    <name evidence="4" type="ORF">ACRE_016030</name>
</gene>
<feature type="domain" description="F-box" evidence="3">
    <location>
        <begin position="2"/>
        <end position="53"/>
    </location>
</feature>
<proteinExistence type="predicted"/>
<dbReference type="Proteomes" id="UP000029964">
    <property type="component" value="Unassembled WGS sequence"/>
</dbReference>
<dbReference type="HOGENOM" id="CLU_857815_0_0_1"/>
<dbReference type="InterPro" id="IPR036047">
    <property type="entry name" value="F-box-like_dom_sf"/>
</dbReference>
<accession>A0A086TDX0</accession>
<evidence type="ECO:0000256" key="2">
    <source>
        <dbReference type="SAM" id="SignalP"/>
    </source>
</evidence>
<feature type="chain" id="PRO_5001815611" description="F-box domain-containing protein" evidence="2">
    <location>
        <begin position="18"/>
        <end position="324"/>
    </location>
</feature>
<protein>
    <recommendedName>
        <fullName evidence="3">F-box domain-containing protein</fullName>
    </recommendedName>
</protein>
<dbReference type="SUPFAM" id="SSF81383">
    <property type="entry name" value="F-box domain"/>
    <property type="match status" value="1"/>
</dbReference>
<reference evidence="5" key="1">
    <citation type="journal article" date="2014" name="Genome Announc.">
        <title>Genome sequence and annotation of Acremonium chrysogenum, producer of the beta-lactam antibiotic cephalosporin C.</title>
        <authorList>
            <person name="Terfehr D."/>
            <person name="Dahlmann T.A."/>
            <person name="Specht T."/>
            <person name="Zadra I."/>
            <person name="Kuernsteiner H."/>
            <person name="Kueck U."/>
        </authorList>
    </citation>
    <scope>NUCLEOTIDE SEQUENCE [LARGE SCALE GENOMIC DNA]</scope>
    <source>
        <strain evidence="5">ATCC 11550 / CBS 779.69 / DSM 880 / IAM 14645 / JCM 23072 / IMI 49137</strain>
    </source>
</reference>
<feature type="region of interest" description="Disordered" evidence="1">
    <location>
        <begin position="287"/>
        <end position="309"/>
    </location>
</feature>
<feature type="signal peptide" evidence="2">
    <location>
        <begin position="1"/>
        <end position="17"/>
    </location>
</feature>
<dbReference type="EMBL" id="JPKY01000009">
    <property type="protein sequence ID" value="KFH47552.1"/>
    <property type="molecule type" value="Genomic_DNA"/>
</dbReference>
<evidence type="ECO:0000259" key="3">
    <source>
        <dbReference type="PROSITE" id="PS50181"/>
    </source>
</evidence>